<accession>A0A016SMT4</accession>
<name>A0A016SMT4_9BILA</name>
<evidence type="ECO:0000313" key="1">
    <source>
        <dbReference type="EMBL" id="EYB91652.1"/>
    </source>
</evidence>
<gene>
    <name evidence="1" type="primary">Acey_s0203.g1814</name>
    <name evidence="1" type="ORF">Y032_0203g1814</name>
</gene>
<keyword evidence="2" id="KW-1185">Reference proteome</keyword>
<protein>
    <submittedName>
        <fullName evidence="1">Uncharacterized protein</fullName>
    </submittedName>
</protein>
<dbReference type="AlphaFoldDB" id="A0A016SMT4"/>
<dbReference type="EMBL" id="JARK01001539">
    <property type="protein sequence ID" value="EYB91652.1"/>
    <property type="molecule type" value="Genomic_DNA"/>
</dbReference>
<comment type="caution">
    <text evidence="1">The sequence shown here is derived from an EMBL/GenBank/DDBJ whole genome shotgun (WGS) entry which is preliminary data.</text>
</comment>
<proteinExistence type="predicted"/>
<dbReference type="Proteomes" id="UP000024635">
    <property type="component" value="Unassembled WGS sequence"/>
</dbReference>
<sequence>MQHTIKPYLCKKEDRKLSVIADWQPFGSHPHLDLVDDCEERGEGLDCSQYQYILSKRLLNWPRPFPTLRRIIPHQQNCDGQKFYH</sequence>
<organism evidence="1 2">
    <name type="scientific">Ancylostoma ceylanicum</name>
    <dbReference type="NCBI Taxonomy" id="53326"/>
    <lineage>
        <taxon>Eukaryota</taxon>
        <taxon>Metazoa</taxon>
        <taxon>Ecdysozoa</taxon>
        <taxon>Nematoda</taxon>
        <taxon>Chromadorea</taxon>
        <taxon>Rhabditida</taxon>
        <taxon>Rhabditina</taxon>
        <taxon>Rhabditomorpha</taxon>
        <taxon>Strongyloidea</taxon>
        <taxon>Ancylostomatidae</taxon>
        <taxon>Ancylostomatinae</taxon>
        <taxon>Ancylostoma</taxon>
    </lineage>
</organism>
<reference evidence="2" key="1">
    <citation type="journal article" date="2015" name="Nat. Genet.">
        <title>The genome and transcriptome of the zoonotic hookworm Ancylostoma ceylanicum identify infection-specific gene families.</title>
        <authorList>
            <person name="Schwarz E.M."/>
            <person name="Hu Y."/>
            <person name="Antoshechkin I."/>
            <person name="Miller M.M."/>
            <person name="Sternberg P.W."/>
            <person name="Aroian R.V."/>
        </authorList>
    </citation>
    <scope>NUCLEOTIDE SEQUENCE</scope>
    <source>
        <strain evidence="2">HY135</strain>
    </source>
</reference>
<evidence type="ECO:0000313" key="2">
    <source>
        <dbReference type="Proteomes" id="UP000024635"/>
    </source>
</evidence>